<accession>A0ABV3S523</accession>
<gene>
    <name evidence="1" type="ORF">AB3K24_09505</name>
</gene>
<reference evidence="1 2" key="1">
    <citation type="submission" date="2024-07" db="EMBL/GenBank/DDBJ databases">
        <authorList>
            <person name="Yun M."/>
        </authorList>
    </citation>
    <scope>NUCLEOTIDE SEQUENCE [LARGE SCALE GENOMIC DNA]</scope>
    <source>
        <strain evidence="1 2">MS01</strain>
    </source>
</reference>
<organism evidence="1 2">
    <name type="scientific">Leuconostoc aquikimchii</name>
    <dbReference type="NCBI Taxonomy" id="3236804"/>
    <lineage>
        <taxon>Bacteria</taxon>
        <taxon>Bacillati</taxon>
        <taxon>Bacillota</taxon>
        <taxon>Bacilli</taxon>
        <taxon>Lactobacillales</taxon>
        <taxon>Lactobacillaceae</taxon>
        <taxon>Leuconostoc</taxon>
    </lineage>
</organism>
<name>A0ABV3S523_9LACO</name>
<comment type="caution">
    <text evidence="1">The sequence shown here is derived from an EMBL/GenBank/DDBJ whole genome shotgun (WGS) entry which is preliminary data.</text>
</comment>
<dbReference type="EMBL" id="JBFPER010000001">
    <property type="protein sequence ID" value="MEX0381562.1"/>
    <property type="molecule type" value="Genomic_DNA"/>
</dbReference>
<proteinExistence type="predicted"/>
<dbReference type="Proteomes" id="UP001556617">
    <property type="component" value="Unassembled WGS sequence"/>
</dbReference>
<protein>
    <recommendedName>
        <fullName evidence="3">Polymerase nucleotidyl transferase domain-containing protein</fullName>
    </recommendedName>
</protein>
<evidence type="ECO:0008006" key="3">
    <source>
        <dbReference type="Google" id="ProtNLM"/>
    </source>
</evidence>
<sequence>MINSDIIAQYLESKNTTLNEVLSTIRQGIPDDVPFTTVFYSSAMEGLGTFSSDIDVYVLIPKDQGLQYQRTYNSGIGVRVEKIKKSEFDIEYWPIARLNDFLRMLKKSDGVTGDFNTLKVFMRLNTGYVIRNENSDWDIHFWNELQTVKLNNLIAKRFLLDGRSMYDDAIKLHRGGEALLAYEQLQRASWMVMSAANAIQNKANLKEKWIAKIFFSTEMGNDYKSSYEESFLSAFSVPILETRFDFVQNLMSELSFRGS</sequence>
<keyword evidence="2" id="KW-1185">Reference proteome</keyword>
<evidence type="ECO:0000313" key="2">
    <source>
        <dbReference type="Proteomes" id="UP001556617"/>
    </source>
</evidence>
<dbReference type="RefSeq" id="WP_367975367.1">
    <property type="nucleotide sequence ID" value="NZ_JBFPEQ010000001.1"/>
</dbReference>
<evidence type="ECO:0000313" key="1">
    <source>
        <dbReference type="EMBL" id="MEX0381562.1"/>
    </source>
</evidence>